<dbReference type="PROSITE" id="PS00107">
    <property type="entry name" value="PROTEIN_KINASE_ATP"/>
    <property type="match status" value="1"/>
</dbReference>
<evidence type="ECO:0000256" key="9">
    <source>
        <dbReference type="ARBA" id="ARBA00022729"/>
    </source>
</evidence>
<keyword evidence="7" id="KW-0808">Transferase</keyword>
<name>A0A4Y7KVK2_PAPSO</name>
<evidence type="ECO:0000256" key="5">
    <source>
        <dbReference type="ARBA" id="ARBA00022475"/>
    </source>
</evidence>
<evidence type="ECO:0000256" key="8">
    <source>
        <dbReference type="ARBA" id="ARBA00022692"/>
    </source>
</evidence>
<keyword evidence="6" id="KW-0723">Serine/threonine-protein kinase</keyword>
<dbReference type="CDD" id="cd06899">
    <property type="entry name" value="lectin_legume_LecRK_Arcelin_ConA"/>
    <property type="match status" value="1"/>
</dbReference>
<dbReference type="Pfam" id="PF00139">
    <property type="entry name" value="Lectin_legB"/>
    <property type="match status" value="1"/>
</dbReference>
<dbReference type="OrthoDB" id="543442at2759"/>
<dbReference type="PROSITE" id="PS50011">
    <property type="entry name" value="PROTEIN_KINASE_DOM"/>
    <property type="match status" value="1"/>
</dbReference>
<dbReference type="InterPro" id="IPR017441">
    <property type="entry name" value="Protein_kinase_ATP_BS"/>
</dbReference>
<keyword evidence="11 20" id="KW-0547">Nucleotide-binding</keyword>
<evidence type="ECO:0000256" key="12">
    <source>
        <dbReference type="ARBA" id="ARBA00022777"/>
    </source>
</evidence>
<sequence>MLVFKKLDMVVLVVVMLSIAVSPSLSQEQRPEFLYNGFKGEAAKFRFDQGVANITDNGLLRLTNNLNGTYQIGHAFYTRPFQFKSTTIQQNSSTSSSKGNTSSSGGNVFSFSTTFVFSIIPEIEGVSGQGIAFVIAPKGELPGARPSTYLGLFNSTNNGKSTNHVLAVELDTIYNTDFDDINGEHVGIDVNDLKSAISKRSEYTDDNGRIHKISLISGEPIQVWIDYDGVGKKLNVTLAPIYVLRKPKTPLISFGHDLSNVIKDSMYVGFSSSTSFILTSHYIMGWSFKVNNGTAEPLNLNQLPQPPRKKSSKSKLFGVELPIIIPVILLTFIIGILVVVRKIRNEKFEDLVEDWELGYGRQRFSYKDLYIATKGFKEKELLGIGGFGRVYKGELPTSKTEIAVKRVAHNSQQGEREFIAEIISIGHLRHRNLVQLLGYCRRNRELLLVYEFMPNGSLDKLIFRHSNSTSTLPVLSWNQRFQIIKGVACGLVYLHEEWEQVVIHRDIKASNVLLDGEMNARLGDFGLARLYNRGTNPQTTNVVGTLGYIAPEMTKTGRSTTSSDVYSFGAFLLEVACGRRPIEMHKSETEEGEVLVDWVLYCWRSGRILQTSDPNLMNEYVNEEMELVLKIGLLCSRNNPKARPSMRQVMQYLDGDVPLPETELWGLDYDDPSMSSSWGERPSHAIEMVSLTTSSRSTSVAESLLSGPR</sequence>
<dbReference type="SMART" id="SM00220">
    <property type="entry name" value="S_TKc"/>
    <property type="match status" value="1"/>
</dbReference>
<keyword evidence="17" id="KW-0325">Glycoprotein</keyword>
<dbReference type="GO" id="GO:0030246">
    <property type="term" value="F:carbohydrate binding"/>
    <property type="evidence" value="ECO:0007669"/>
    <property type="project" value="UniProtKB-KW"/>
</dbReference>
<evidence type="ECO:0000256" key="18">
    <source>
        <dbReference type="ARBA" id="ARBA00047899"/>
    </source>
</evidence>
<evidence type="ECO:0000256" key="2">
    <source>
        <dbReference type="ARBA" id="ARBA00008536"/>
    </source>
</evidence>
<evidence type="ECO:0000256" key="7">
    <source>
        <dbReference type="ARBA" id="ARBA00022679"/>
    </source>
</evidence>
<dbReference type="EMBL" id="CM010723">
    <property type="protein sequence ID" value="RZC75935.1"/>
    <property type="molecule type" value="Genomic_DNA"/>
</dbReference>
<comment type="similarity">
    <text evidence="3">In the C-terminal section; belongs to the protein kinase superfamily. Ser/Thr protein kinase family.</text>
</comment>
<dbReference type="OMA" id="WPERYWI"/>
<evidence type="ECO:0000256" key="6">
    <source>
        <dbReference type="ARBA" id="ARBA00022527"/>
    </source>
</evidence>
<evidence type="ECO:0000256" key="11">
    <source>
        <dbReference type="ARBA" id="ARBA00022741"/>
    </source>
</evidence>
<keyword evidence="8 21" id="KW-0812">Transmembrane</keyword>
<keyword evidence="10" id="KW-0430">Lectin</keyword>
<evidence type="ECO:0000256" key="1">
    <source>
        <dbReference type="ARBA" id="ARBA00004251"/>
    </source>
</evidence>
<dbReference type="InterPro" id="IPR011009">
    <property type="entry name" value="Kinase-like_dom_sf"/>
</dbReference>
<evidence type="ECO:0000256" key="3">
    <source>
        <dbReference type="ARBA" id="ARBA00010217"/>
    </source>
</evidence>
<dbReference type="AlphaFoldDB" id="A0A4Y7KVK2"/>
<keyword evidence="15 21" id="KW-0472">Membrane</keyword>
<evidence type="ECO:0000256" key="15">
    <source>
        <dbReference type="ARBA" id="ARBA00023136"/>
    </source>
</evidence>
<evidence type="ECO:0000256" key="14">
    <source>
        <dbReference type="ARBA" id="ARBA00022989"/>
    </source>
</evidence>
<dbReference type="Proteomes" id="UP000316621">
    <property type="component" value="Chromosome 9"/>
</dbReference>
<evidence type="ECO:0000256" key="10">
    <source>
        <dbReference type="ARBA" id="ARBA00022734"/>
    </source>
</evidence>
<feature type="transmembrane region" description="Helical" evidence="21">
    <location>
        <begin position="316"/>
        <end position="340"/>
    </location>
</feature>
<dbReference type="CDD" id="cd14066">
    <property type="entry name" value="STKc_IRAK"/>
    <property type="match status" value="1"/>
</dbReference>
<accession>A0A4Y7KVK2</accession>
<comment type="catalytic activity">
    <reaction evidence="19">
        <text>L-seryl-[protein] + ATP = O-phospho-L-seryl-[protein] + ADP + H(+)</text>
        <dbReference type="Rhea" id="RHEA:17989"/>
        <dbReference type="Rhea" id="RHEA-COMP:9863"/>
        <dbReference type="Rhea" id="RHEA-COMP:11604"/>
        <dbReference type="ChEBI" id="CHEBI:15378"/>
        <dbReference type="ChEBI" id="CHEBI:29999"/>
        <dbReference type="ChEBI" id="CHEBI:30616"/>
        <dbReference type="ChEBI" id="CHEBI:83421"/>
        <dbReference type="ChEBI" id="CHEBI:456216"/>
        <dbReference type="EC" id="2.7.11.1"/>
    </reaction>
</comment>
<keyword evidence="14 21" id="KW-1133">Transmembrane helix</keyword>
<dbReference type="SUPFAM" id="SSF49899">
    <property type="entry name" value="Concanavalin A-like lectins/glucanases"/>
    <property type="match status" value="1"/>
</dbReference>
<dbReference type="PROSITE" id="PS00307">
    <property type="entry name" value="LECTIN_LEGUME_BETA"/>
    <property type="match status" value="1"/>
</dbReference>
<evidence type="ECO:0000256" key="22">
    <source>
        <dbReference type="SAM" id="SignalP"/>
    </source>
</evidence>
<dbReference type="FunFam" id="1.10.510.10:FF:000108">
    <property type="entry name" value="L-type lectin-domain containing receptor kinase S.4"/>
    <property type="match status" value="1"/>
</dbReference>
<dbReference type="InterPro" id="IPR050528">
    <property type="entry name" value="L-type_Lectin-RKs"/>
</dbReference>
<evidence type="ECO:0000256" key="20">
    <source>
        <dbReference type="PROSITE-ProRule" id="PRU10141"/>
    </source>
</evidence>
<keyword evidence="12" id="KW-0418">Kinase</keyword>
<dbReference type="PANTHER" id="PTHR27007">
    <property type="match status" value="1"/>
</dbReference>
<dbReference type="Gene3D" id="3.30.200.20">
    <property type="entry name" value="Phosphorylase Kinase, domain 1"/>
    <property type="match status" value="1"/>
</dbReference>
<feature type="signal peptide" evidence="22">
    <location>
        <begin position="1"/>
        <end position="26"/>
    </location>
</feature>
<dbReference type="FunFam" id="3.30.200.20:FF:000112">
    <property type="entry name" value="Lectin-domain containing receptor kinase A4.3"/>
    <property type="match status" value="1"/>
</dbReference>
<keyword evidence="13 20" id="KW-0067">ATP-binding</keyword>
<feature type="chain" id="PRO_5021355520" description="non-specific serine/threonine protein kinase" evidence="22">
    <location>
        <begin position="27"/>
        <end position="709"/>
    </location>
</feature>
<dbReference type="GO" id="GO:0004674">
    <property type="term" value="F:protein serine/threonine kinase activity"/>
    <property type="evidence" value="ECO:0007669"/>
    <property type="project" value="UniProtKB-KW"/>
</dbReference>
<evidence type="ECO:0000256" key="4">
    <source>
        <dbReference type="ARBA" id="ARBA00012513"/>
    </source>
</evidence>
<dbReference type="STRING" id="3469.A0A4Y7KVK2"/>
<dbReference type="PROSITE" id="PS00108">
    <property type="entry name" value="PROTEIN_KINASE_ST"/>
    <property type="match status" value="1"/>
</dbReference>
<evidence type="ECO:0000256" key="17">
    <source>
        <dbReference type="ARBA" id="ARBA00023180"/>
    </source>
</evidence>
<keyword evidence="9 22" id="KW-0732">Signal</keyword>
<dbReference type="GO" id="GO:0005886">
    <property type="term" value="C:plasma membrane"/>
    <property type="evidence" value="ECO:0007669"/>
    <property type="project" value="UniProtKB-SubCell"/>
</dbReference>
<proteinExistence type="inferred from homology"/>
<dbReference type="InterPro" id="IPR001220">
    <property type="entry name" value="Legume_lectin_dom"/>
</dbReference>
<dbReference type="InterPro" id="IPR008271">
    <property type="entry name" value="Ser/Thr_kinase_AS"/>
</dbReference>
<dbReference type="Pfam" id="PF00069">
    <property type="entry name" value="Pkinase"/>
    <property type="match status" value="1"/>
</dbReference>
<feature type="domain" description="Protein kinase" evidence="23">
    <location>
        <begin position="376"/>
        <end position="653"/>
    </location>
</feature>
<keyword evidence="16" id="KW-0675">Receptor</keyword>
<dbReference type="Gene3D" id="2.60.120.200">
    <property type="match status" value="1"/>
</dbReference>
<dbReference type="GO" id="GO:0005524">
    <property type="term" value="F:ATP binding"/>
    <property type="evidence" value="ECO:0007669"/>
    <property type="project" value="UniProtKB-UniRule"/>
</dbReference>
<evidence type="ECO:0000313" key="24">
    <source>
        <dbReference type="EMBL" id="RZC75935.1"/>
    </source>
</evidence>
<evidence type="ECO:0000313" key="25">
    <source>
        <dbReference type="Proteomes" id="UP000316621"/>
    </source>
</evidence>
<dbReference type="Gene3D" id="1.10.510.10">
    <property type="entry name" value="Transferase(Phosphotransferase) domain 1"/>
    <property type="match status" value="1"/>
</dbReference>
<dbReference type="EC" id="2.7.11.1" evidence="4"/>
<protein>
    <recommendedName>
        <fullName evidence="4">non-specific serine/threonine protein kinase</fullName>
        <ecNumber evidence="4">2.7.11.1</ecNumber>
    </recommendedName>
</protein>
<dbReference type="InterPro" id="IPR019825">
    <property type="entry name" value="Lectin_legB_Mn/Ca_BS"/>
</dbReference>
<dbReference type="InterPro" id="IPR013320">
    <property type="entry name" value="ConA-like_dom_sf"/>
</dbReference>
<comment type="similarity">
    <text evidence="2">In the N-terminal section; belongs to the leguminous lectin family.</text>
</comment>
<evidence type="ECO:0000259" key="23">
    <source>
        <dbReference type="PROSITE" id="PS50011"/>
    </source>
</evidence>
<evidence type="ECO:0000256" key="19">
    <source>
        <dbReference type="ARBA" id="ARBA00048679"/>
    </source>
</evidence>
<feature type="binding site" evidence="20">
    <location>
        <position position="405"/>
    </location>
    <ligand>
        <name>ATP</name>
        <dbReference type="ChEBI" id="CHEBI:30616"/>
    </ligand>
</feature>
<dbReference type="SUPFAM" id="SSF56112">
    <property type="entry name" value="Protein kinase-like (PK-like)"/>
    <property type="match status" value="1"/>
</dbReference>
<evidence type="ECO:0000256" key="21">
    <source>
        <dbReference type="SAM" id="Phobius"/>
    </source>
</evidence>
<comment type="subcellular location">
    <subcellularLocation>
        <location evidence="1">Cell membrane</location>
        <topology evidence="1">Single-pass type I membrane protein</topology>
    </subcellularLocation>
</comment>
<keyword evidence="25" id="KW-1185">Reference proteome</keyword>
<comment type="catalytic activity">
    <reaction evidence="18">
        <text>L-threonyl-[protein] + ATP = O-phospho-L-threonyl-[protein] + ADP + H(+)</text>
        <dbReference type="Rhea" id="RHEA:46608"/>
        <dbReference type="Rhea" id="RHEA-COMP:11060"/>
        <dbReference type="Rhea" id="RHEA-COMP:11605"/>
        <dbReference type="ChEBI" id="CHEBI:15378"/>
        <dbReference type="ChEBI" id="CHEBI:30013"/>
        <dbReference type="ChEBI" id="CHEBI:30616"/>
        <dbReference type="ChEBI" id="CHEBI:61977"/>
        <dbReference type="ChEBI" id="CHEBI:456216"/>
        <dbReference type="EC" id="2.7.11.1"/>
    </reaction>
</comment>
<reference evidence="24 25" key="1">
    <citation type="journal article" date="2018" name="Science">
        <title>The opium poppy genome and morphinan production.</title>
        <authorList>
            <person name="Guo L."/>
            <person name="Winzer T."/>
            <person name="Yang X."/>
            <person name="Li Y."/>
            <person name="Ning Z."/>
            <person name="He Z."/>
            <person name="Teodor R."/>
            <person name="Lu Y."/>
            <person name="Bowser T.A."/>
            <person name="Graham I.A."/>
            <person name="Ye K."/>
        </authorList>
    </citation>
    <scope>NUCLEOTIDE SEQUENCE [LARGE SCALE GENOMIC DNA]</scope>
    <source>
        <strain evidence="25">cv. HN1</strain>
        <tissue evidence="24">Leaves</tissue>
    </source>
</reference>
<dbReference type="Gramene" id="RZC75935">
    <property type="protein sequence ID" value="RZC75935"/>
    <property type="gene ID" value="C5167_000409"/>
</dbReference>
<keyword evidence="5" id="KW-1003">Cell membrane</keyword>
<dbReference type="FunFam" id="2.60.120.200:FF:000051">
    <property type="entry name" value="L-type lectin-domain containing receptor kinase V.9"/>
    <property type="match status" value="1"/>
</dbReference>
<organism evidence="24 25">
    <name type="scientific">Papaver somniferum</name>
    <name type="common">Opium poppy</name>
    <dbReference type="NCBI Taxonomy" id="3469"/>
    <lineage>
        <taxon>Eukaryota</taxon>
        <taxon>Viridiplantae</taxon>
        <taxon>Streptophyta</taxon>
        <taxon>Embryophyta</taxon>
        <taxon>Tracheophyta</taxon>
        <taxon>Spermatophyta</taxon>
        <taxon>Magnoliopsida</taxon>
        <taxon>Ranunculales</taxon>
        <taxon>Papaveraceae</taxon>
        <taxon>Papaveroideae</taxon>
        <taxon>Papaver</taxon>
    </lineage>
</organism>
<dbReference type="InterPro" id="IPR000719">
    <property type="entry name" value="Prot_kinase_dom"/>
</dbReference>
<evidence type="ECO:0000256" key="16">
    <source>
        <dbReference type="ARBA" id="ARBA00023170"/>
    </source>
</evidence>
<gene>
    <name evidence="24" type="ORF">C5167_000409</name>
</gene>
<evidence type="ECO:0000256" key="13">
    <source>
        <dbReference type="ARBA" id="ARBA00022840"/>
    </source>
</evidence>